<dbReference type="InterPro" id="IPR049203">
    <property type="entry name" value="DUF6818"/>
</dbReference>
<proteinExistence type="predicted"/>
<dbReference type="GeneID" id="19412447"/>
<evidence type="ECO:0000259" key="3">
    <source>
        <dbReference type="Pfam" id="PF20681"/>
    </source>
</evidence>
<feature type="region of interest" description="Disordered" evidence="2">
    <location>
        <begin position="131"/>
        <end position="208"/>
    </location>
</feature>
<name>R7S7C1_TRAVS</name>
<dbReference type="Proteomes" id="UP000054317">
    <property type="component" value="Unassembled WGS sequence"/>
</dbReference>
<dbReference type="PANTHER" id="PTHR34409:SF1">
    <property type="entry name" value="MYB-LIKE DOMAIN-CONTAINING PROTEIN"/>
    <property type="match status" value="1"/>
</dbReference>
<dbReference type="RefSeq" id="XP_008045549.1">
    <property type="nucleotide sequence ID" value="XM_008047358.1"/>
</dbReference>
<organism evidence="4 5">
    <name type="scientific">Trametes versicolor (strain FP-101664)</name>
    <name type="common">White-rot fungus</name>
    <name type="synonym">Coriolus versicolor</name>
    <dbReference type="NCBI Taxonomy" id="717944"/>
    <lineage>
        <taxon>Eukaryota</taxon>
        <taxon>Fungi</taxon>
        <taxon>Dikarya</taxon>
        <taxon>Basidiomycota</taxon>
        <taxon>Agaricomycotina</taxon>
        <taxon>Agaricomycetes</taxon>
        <taxon>Polyporales</taxon>
        <taxon>Polyporaceae</taxon>
        <taxon>Trametes</taxon>
    </lineage>
</organism>
<sequence length="473" mass="51337">MTHAELFGSTSSTTMSSSQPVPYGSDVNLDVNAQNPASSPGLSTSEAVTGGSLFGHDPSFNFDQWHFPPSAPAFTKYQDNRDSTFPNILMNMEPAAGGPASSGNGSSTPVRRQQPQQPLLPHAMVPVPEQPRLSGEVSVPIPPAAPSMVTQDEPQAAQPKKRKRTGGRSNGVSHSTLASPALSSTQHSSDSMPSTPAQEVKVQQPPTVSEVQAHGWQKVCTGYNAYASTKGRPKRDVISLRSKYYKLVNARKPTGDPDCPPDVREAKRIEHEIQERVCLGVVNDDDPVPEEWDDANSGEEMGDDAGSIVESSGEGDGEVGDGDGENDDLPPVKRPKIDEVKDDHVGSREQSRAVVAQRNRQRASGLLAALEDHLDPQKRAEREATRDQSRLQRLEAFANIIAARDDRVELRELRKQVDDLTRELTAARMDNMRLQNELRMMQMMMNMGFAPVAGVPLTGGYVDDVGQAYGVPM</sequence>
<keyword evidence="5" id="KW-1185">Reference proteome</keyword>
<accession>R7S7C1</accession>
<dbReference type="PANTHER" id="PTHR34409">
    <property type="entry name" value="SET DOMAIN-CONTAINING PROTEIN"/>
    <property type="match status" value="1"/>
</dbReference>
<feature type="region of interest" description="Disordered" evidence="2">
    <location>
        <begin position="283"/>
        <end position="356"/>
    </location>
</feature>
<evidence type="ECO:0000256" key="2">
    <source>
        <dbReference type="SAM" id="MobiDB-lite"/>
    </source>
</evidence>
<feature type="region of interest" description="Disordered" evidence="2">
    <location>
        <begin position="90"/>
        <end position="116"/>
    </location>
</feature>
<feature type="coiled-coil region" evidence="1">
    <location>
        <begin position="403"/>
        <end position="437"/>
    </location>
</feature>
<dbReference type="EMBL" id="JH711800">
    <property type="protein sequence ID" value="EIW51510.1"/>
    <property type="molecule type" value="Genomic_DNA"/>
</dbReference>
<feature type="compositionally biased region" description="Polar residues" evidence="2">
    <location>
        <begin position="170"/>
        <end position="197"/>
    </location>
</feature>
<gene>
    <name evidence="4" type="ORF">TRAVEDRAFT_25011</name>
</gene>
<protein>
    <recommendedName>
        <fullName evidence="3">DUF6818 domain-containing protein</fullName>
    </recommendedName>
</protein>
<dbReference type="OrthoDB" id="99432at2759"/>
<dbReference type="OMA" id="IQERVCL"/>
<reference evidence="5" key="1">
    <citation type="journal article" date="2012" name="Science">
        <title>The Paleozoic origin of enzymatic lignin decomposition reconstructed from 31 fungal genomes.</title>
        <authorList>
            <person name="Floudas D."/>
            <person name="Binder M."/>
            <person name="Riley R."/>
            <person name="Barry K."/>
            <person name="Blanchette R.A."/>
            <person name="Henrissat B."/>
            <person name="Martinez A.T."/>
            <person name="Otillar R."/>
            <person name="Spatafora J.W."/>
            <person name="Yadav J.S."/>
            <person name="Aerts A."/>
            <person name="Benoit I."/>
            <person name="Boyd A."/>
            <person name="Carlson A."/>
            <person name="Copeland A."/>
            <person name="Coutinho P.M."/>
            <person name="de Vries R.P."/>
            <person name="Ferreira P."/>
            <person name="Findley K."/>
            <person name="Foster B."/>
            <person name="Gaskell J."/>
            <person name="Glotzer D."/>
            <person name="Gorecki P."/>
            <person name="Heitman J."/>
            <person name="Hesse C."/>
            <person name="Hori C."/>
            <person name="Igarashi K."/>
            <person name="Jurgens J.A."/>
            <person name="Kallen N."/>
            <person name="Kersten P."/>
            <person name="Kohler A."/>
            <person name="Kuees U."/>
            <person name="Kumar T.K.A."/>
            <person name="Kuo A."/>
            <person name="LaButti K."/>
            <person name="Larrondo L.F."/>
            <person name="Lindquist E."/>
            <person name="Ling A."/>
            <person name="Lombard V."/>
            <person name="Lucas S."/>
            <person name="Lundell T."/>
            <person name="Martin R."/>
            <person name="McLaughlin D.J."/>
            <person name="Morgenstern I."/>
            <person name="Morin E."/>
            <person name="Murat C."/>
            <person name="Nagy L.G."/>
            <person name="Nolan M."/>
            <person name="Ohm R.A."/>
            <person name="Patyshakuliyeva A."/>
            <person name="Rokas A."/>
            <person name="Ruiz-Duenas F.J."/>
            <person name="Sabat G."/>
            <person name="Salamov A."/>
            <person name="Samejima M."/>
            <person name="Schmutz J."/>
            <person name="Slot J.C."/>
            <person name="St John F."/>
            <person name="Stenlid J."/>
            <person name="Sun H."/>
            <person name="Sun S."/>
            <person name="Syed K."/>
            <person name="Tsang A."/>
            <person name="Wiebenga A."/>
            <person name="Young D."/>
            <person name="Pisabarro A."/>
            <person name="Eastwood D.C."/>
            <person name="Martin F."/>
            <person name="Cullen D."/>
            <person name="Grigoriev I.V."/>
            <person name="Hibbett D.S."/>
        </authorList>
    </citation>
    <scope>NUCLEOTIDE SEQUENCE [LARGE SCALE GENOMIC DNA]</scope>
    <source>
        <strain evidence="5">FP-101664</strain>
    </source>
</reference>
<evidence type="ECO:0000313" key="5">
    <source>
        <dbReference type="Proteomes" id="UP000054317"/>
    </source>
</evidence>
<feature type="compositionally biased region" description="Low complexity" evidence="2">
    <location>
        <begin position="9"/>
        <end position="18"/>
    </location>
</feature>
<dbReference type="Pfam" id="PF20681">
    <property type="entry name" value="DUF6818"/>
    <property type="match status" value="1"/>
</dbReference>
<feature type="compositionally biased region" description="Polar residues" evidence="2">
    <location>
        <begin position="31"/>
        <end position="47"/>
    </location>
</feature>
<evidence type="ECO:0000313" key="4">
    <source>
        <dbReference type="EMBL" id="EIW51510.1"/>
    </source>
</evidence>
<keyword evidence="1" id="KW-0175">Coiled coil</keyword>
<feature type="compositionally biased region" description="Acidic residues" evidence="2">
    <location>
        <begin position="313"/>
        <end position="328"/>
    </location>
</feature>
<evidence type="ECO:0000256" key="1">
    <source>
        <dbReference type="SAM" id="Coils"/>
    </source>
</evidence>
<dbReference type="AlphaFoldDB" id="R7S7C1"/>
<feature type="compositionally biased region" description="Low complexity" evidence="2">
    <location>
        <begin position="94"/>
        <end position="116"/>
    </location>
</feature>
<feature type="domain" description="DUF6818" evidence="3">
    <location>
        <begin position="214"/>
        <end position="283"/>
    </location>
</feature>
<feature type="region of interest" description="Disordered" evidence="2">
    <location>
        <begin position="1"/>
        <end position="50"/>
    </location>
</feature>
<feature type="compositionally biased region" description="Acidic residues" evidence="2">
    <location>
        <begin position="283"/>
        <end position="303"/>
    </location>
</feature>
<dbReference type="KEGG" id="tvs:TRAVEDRAFT_25011"/>
<feature type="compositionally biased region" description="Basic and acidic residues" evidence="2">
    <location>
        <begin position="335"/>
        <end position="351"/>
    </location>
</feature>